<gene>
    <name evidence="1" type="ORF">CRX42_14455</name>
</gene>
<sequence length="70" mass="7615">MCSLSIGIDGDQGLALDDKRCTTTPCQLLEHFQFLTFLLEQGGNGALREYKSVSPGIPVTKGENRSDHGF</sequence>
<evidence type="ECO:0000313" key="2">
    <source>
        <dbReference type="Proteomes" id="UP000247437"/>
    </source>
</evidence>
<protein>
    <submittedName>
        <fullName evidence="1">Uncharacterized protein</fullName>
    </submittedName>
</protein>
<dbReference type="EMBL" id="PDLL01000155">
    <property type="protein sequence ID" value="PYY69832.1"/>
    <property type="molecule type" value="Genomic_DNA"/>
</dbReference>
<dbReference type="Proteomes" id="UP000247437">
    <property type="component" value="Unassembled WGS sequence"/>
</dbReference>
<reference evidence="1 2" key="1">
    <citation type="journal article" date="2018" name="Appl. Microbiol. Biotechnol.">
        <title>Characterization of the caprolactam degradation pathway in Pseudomonas jessenii using mass spectrometry-based proteomics.</title>
        <authorList>
            <person name="Otzen M."/>
            <person name="Palacio C."/>
            <person name="Janssen D.B."/>
        </authorList>
    </citation>
    <scope>NUCLEOTIDE SEQUENCE [LARGE SCALE GENOMIC DNA]</scope>
    <source>
        <strain evidence="1 2">GO3</strain>
    </source>
</reference>
<name>A0A2W0EQ81_PSEJE</name>
<comment type="caution">
    <text evidence="1">The sequence shown here is derived from an EMBL/GenBank/DDBJ whole genome shotgun (WGS) entry which is preliminary data.</text>
</comment>
<accession>A0A2W0EQ81</accession>
<organism evidence="1 2">
    <name type="scientific">Pseudomonas jessenii</name>
    <dbReference type="NCBI Taxonomy" id="77298"/>
    <lineage>
        <taxon>Bacteria</taxon>
        <taxon>Pseudomonadati</taxon>
        <taxon>Pseudomonadota</taxon>
        <taxon>Gammaproteobacteria</taxon>
        <taxon>Pseudomonadales</taxon>
        <taxon>Pseudomonadaceae</taxon>
        <taxon>Pseudomonas</taxon>
    </lineage>
</organism>
<proteinExistence type="predicted"/>
<evidence type="ECO:0000313" key="1">
    <source>
        <dbReference type="EMBL" id="PYY69832.1"/>
    </source>
</evidence>
<dbReference type="AlphaFoldDB" id="A0A2W0EQ81"/>